<comment type="similarity">
    <text evidence="1 3">Belongs to the short-chain dehydrogenases/reductases (SDR) family.</text>
</comment>
<evidence type="ECO:0000313" key="5">
    <source>
        <dbReference type="Proteomes" id="UP000460287"/>
    </source>
</evidence>
<comment type="caution">
    <text evidence="4">The sequence shown here is derived from an EMBL/GenBank/DDBJ whole genome shotgun (WGS) entry which is preliminary data.</text>
</comment>
<evidence type="ECO:0000256" key="3">
    <source>
        <dbReference type="RuleBase" id="RU000363"/>
    </source>
</evidence>
<dbReference type="InterPro" id="IPR002347">
    <property type="entry name" value="SDR_fam"/>
</dbReference>
<dbReference type="GO" id="GO:0016491">
    <property type="term" value="F:oxidoreductase activity"/>
    <property type="evidence" value="ECO:0007669"/>
    <property type="project" value="UniProtKB-KW"/>
</dbReference>
<organism evidence="4 5">
    <name type="scientific">Inconstantimicrobium porci</name>
    <dbReference type="NCBI Taxonomy" id="2652291"/>
    <lineage>
        <taxon>Bacteria</taxon>
        <taxon>Bacillati</taxon>
        <taxon>Bacillota</taxon>
        <taxon>Clostridia</taxon>
        <taxon>Eubacteriales</taxon>
        <taxon>Clostridiaceae</taxon>
        <taxon>Inconstantimicrobium</taxon>
    </lineage>
</organism>
<proteinExistence type="inferred from homology"/>
<dbReference type="EMBL" id="VULX01000038">
    <property type="protein sequence ID" value="MSR92592.1"/>
    <property type="molecule type" value="Genomic_DNA"/>
</dbReference>
<dbReference type="SUPFAM" id="SSF51735">
    <property type="entry name" value="NAD(P)-binding Rossmann-fold domains"/>
    <property type="match status" value="1"/>
</dbReference>
<dbReference type="InterPro" id="IPR020904">
    <property type="entry name" value="Sc_DH/Rdtase_CS"/>
</dbReference>
<reference evidence="4 5" key="1">
    <citation type="submission" date="2019-08" db="EMBL/GenBank/DDBJ databases">
        <title>In-depth cultivation of the pig gut microbiome towards novel bacterial diversity and tailored functional studies.</title>
        <authorList>
            <person name="Wylensek D."/>
            <person name="Hitch T.C.A."/>
            <person name="Clavel T."/>
        </authorList>
    </citation>
    <scope>NUCLEOTIDE SEQUENCE [LARGE SCALE GENOMIC DNA]</scope>
    <source>
        <strain evidence="4 5">WCA-383-APC-5B</strain>
    </source>
</reference>
<dbReference type="PANTHER" id="PTHR42901:SF1">
    <property type="entry name" value="ALCOHOL DEHYDROGENASE"/>
    <property type="match status" value="1"/>
</dbReference>
<dbReference type="RefSeq" id="WP_154532629.1">
    <property type="nucleotide sequence ID" value="NZ_VULX01000038.1"/>
</dbReference>
<sequence>MNSIAQKENLNIKSFKLDIRSEKDRDLVKNLDIDVLINNAGIGDSGSVSEVDVDRYRNTFETNVFSAIELTQAVLRNMIKRGSGRVIFVSSLIGRITVPFLSPYTATKFALEAVGMSLRDEMKALKDKNIEVALIEPGAYHTGFNQKNVMKQFVWMKKDSYFKDQVDKLEKKQLKYFEKIEMKSTKSIVEQYVKAVEDKKAKERYIAPCYQGAFIQFQRILGK</sequence>
<name>A0A7X2N0P7_9CLOT</name>
<dbReference type="PRINTS" id="PR00081">
    <property type="entry name" value="GDHRDH"/>
</dbReference>
<dbReference type="PRINTS" id="PR00080">
    <property type="entry name" value="SDRFAMILY"/>
</dbReference>
<dbReference type="Gene3D" id="3.40.50.720">
    <property type="entry name" value="NAD(P)-binding Rossmann-like Domain"/>
    <property type="match status" value="1"/>
</dbReference>
<dbReference type="InterPro" id="IPR036291">
    <property type="entry name" value="NAD(P)-bd_dom_sf"/>
</dbReference>
<keyword evidence="2" id="KW-0560">Oxidoreductase</keyword>
<evidence type="ECO:0000256" key="1">
    <source>
        <dbReference type="ARBA" id="ARBA00006484"/>
    </source>
</evidence>
<keyword evidence="5" id="KW-1185">Reference proteome</keyword>
<dbReference type="PROSITE" id="PS00061">
    <property type="entry name" value="ADH_SHORT"/>
    <property type="match status" value="1"/>
</dbReference>
<protein>
    <submittedName>
        <fullName evidence="4">SDR family NAD(P)-dependent oxidoreductase</fullName>
    </submittedName>
</protein>
<accession>A0A7X2N0P7</accession>
<dbReference type="PANTHER" id="PTHR42901">
    <property type="entry name" value="ALCOHOL DEHYDROGENASE"/>
    <property type="match status" value="1"/>
</dbReference>
<gene>
    <name evidence="4" type="ORF">FYJ33_14760</name>
</gene>
<dbReference type="Pfam" id="PF00106">
    <property type="entry name" value="adh_short"/>
    <property type="match status" value="1"/>
</dbReference>
<evidence type="ECO:0000256" key="2">
    <source>
        <dbReference type="ARBA" id="ARBA00023002"/>
    </source>
</evidence>
<dbReference type="AlphaFoldDB" id="A0A7X2N0P7"/>
<dbReference type="Proteomes" id="UP000460287">
    <property type="component" value="Unassembled WGS sequence"/>
</dbReference>
<evidence type="ECO:0000313" key="4">
    <source>
        <dbReference type="EMBL" id="MSR92592.1"/>
    </source>
</evidence>